<dbReference type="InParanoid" id="A0A1D3D0Y0"/>
<accession>A0A1D3D0Y0</accession>
<evidence type="ECO:0000313" key="2">
    <source>
        <dbReference type="EMBL" id="OEH77107.1"/>
    </source>
</evidence>
<dbReference type="Proteomes" id="UP000095192">
    <property type="component" value="Unassembled WGS sequence"/>
</dbReference>
<proteinExistence type="predicted"/>
<evidence type="ECO:0000313" key="3">
    <source>
        <dbReference type="Proteomes" id="UP000095192"/>
    </source>
</evidence>
<organism evidence="2 3">
    <name type="scientific">Cyclospora cayetanensis</name>
    <dbReference type="NCBI Taxonomy" id="88456"/>
    <lineage>
        <taxon>Eukaryota</taxon>
        <taxon>Sar</taxon>
        <taxon>Alveolata</taxon>
        <taxon>Apicomplexa</taxon>
        <taxon>Conoidasida</taxon>
        <taxon>Coccidia</taxon>
        <taxon>Eucoccidiorida</taxon>
        <taxon>Eimeriorina</taxon>
        <taxon>Eimeriidae</taxon>
        <taxon>Cyclospora</taxon>
    </lineage>
</organism>
<dbReference type="AlphaFoldDB" id="A0A1D3D0Y0"/>
<name>A0A1D3D0Y0_9EIME</name>
<comment type="caution">
    <text evidence="2">The sequence shown here is derived from an EMBL/GenBank/DDBJ whole genome shotgun (WGS) entry which is preliminary data.</text>
</comment>
<gene>
    <name evidence="2" type="ORF">cyc_05316</name>
</gene>
<keyword evidence="3" id="KW-1185">Reference proteome</keyword>
<sequence>MLIAGFGMSVFDRPPEAPFVDPATGAPIHGKGSHQGQVRPSEPSPPKANLLDPDNLEDTFERQESRMPCIAEQDQKILPSSE</sequence>
<evidence type="ECO:0000256" key="1">
    <source>
        <dbReference type="SAM" id="MobiDB-lite"/>
    </source>
</evidence>
<feature type="region of interest" description="Disordered" evidence="1">
    <location>
        <begin position="1"/>
        <end position="82"/>
    </location>
</feature>
<dbReference type="EMBL" id="JROU02001205">
    <property type="protein sequence ID" value="OEH77107.1"/>
    <property type="molecule type" value="Genomic_DNA"/>
</dbReference>
<dbReference type="VEuPathDB" id="ToxoDB:cyc_05316"/>
<protein>
    <submittedName>
        <fullName evidence="2">Uncharacterized protein</fullName>
    </submittedName>
</protein>
<reference evidence="2 3" key="1">
    <citation type="journal article" date="2016" name="BMC Genomics">
        <title>Comparative genomics reveals Cyclospora cayetanensis possesses coccidia-like metabolism and invasion components but unique surface antigens.</title>
        <authorList>
            <person name="Liu S."/>
            <person name="Wang L."/>
            <person name="Zheng H."/>
            <person name="Xu Z."/>
            <person name="Roellig D.M."/>
            <person name="Li N."/>
            <person name="Frace M.A."/>
            <person name="Tang K."/>
            <person name="Arrowood M.J."/>
            <person name="Moss D.M."/>
            <person name="Zhang L."/>
            <person name="Feng Y."/>
            <person name="Xiao L."/>
        </authorList>
    </citation>
    <scope>NUCLEOTIDE SEQUENCE [LARGE SCALE GENOMIC DNA]</scope>
    <source>
        <strain evidence="2 3">CHN_HEN01</strain>
    </source>
</reference>